<dbReference type="Pfam" id="PF08513">
    <property type="entry name" value="LisH"/>
    <property type="match status" value="1"/>
</dbReference>
<gene>
    <name evidence="1" type="ORF">DI09_29p30</name>
</gene>
<keyword evidence="2" id="KW-1185">Reference proteome</keyword>
<evidence type="ECO:0000313" key="1">
    <source>
        <dbReference type="EMBL" id="KGG51682.1"/>
    </source>
</evidence>
<dbReference type="InterPro" id="IPR006594">
    <property type="entry name" value="LisH"/>
</dbReference>
<sequence length="135" mass="14946">MTTQPIANASSAGTASITSSPGAFHYKRTPSNSINYSAAEWVSKMGQISIPKGLHHSILIMPSDLNELIMNYLIIEGYSDAVRIFSEESKQKIDDLVLKDVEFREKLRNLVLDGKIKETISLINDSYPMVVSLLS</sequence>
<dbReference type="EMBL" id="JMKJ01000221">
    <property type="protein sequence ID" value="KGG51682.1"/>
    <property type="molecule type" value="Genomic_DNA"/>
</dbReference>
<comment type="caution">
    <text evidence="1">The sequence shown here is derived from an EMBL/GenBank/DDBJ whole genome shotgun (WGS) entry which is preliminary data.</text>
</comment>
<organism evidence="1 2">
    <name type="scientific">Mitosporidium daphniae</name>
    <dbReference type="NCBI Taxonomy" id="1485682"/>
    <lineage>
        <taxon>Eukaryota</taxon>
        <taxon>Fungi</taxon>
        <taxon>Fungi incertae sedis</taxon>
        <taxon>Microsporidia</taxon>
        <taxon>Mitosporidium</taxon>
    </lineage>
</organism>
<dbReference type="GeneID" id="25259426"/>
<proteinExistence type="predicted"/>
<dbReference type="SMART" id="SM00667">
    <property type="entry name" value="LisH"/>
    <property type="match status" value="1"/>
</dbReference>
<accession>A0A098VRN0</accession>
<evidence type="ECO:0000313" key="2">
    <source>
        <dbReference type="Proteomes" id="UP000029725"/>
    </source>
</evidence>
<dbReference type="OrthoDB" id="2415936at2759"/>
<dbReference type="AlphaFoldDB" id="A0A098VRN0"/>
<dbReference type="PROSITE" id="PS50896">
    <property type="entry name" value="LISH"/>
    <property type="match status" value="1"/>
</dbReference>
<reference evidence="1 2" key="1">
    <citation type="submission" date="2014-04" db="EMBL/GenBank/DDBJ databases">
        <title>A new species of microsporidia sheds light on the evolution of extreme parasitism.</title>
        <authorList>
            <person name="Haag K.L."/>
            <person name="James T.Y."/>
            <person name="Larsson R."/>
            <person name="Schaer T.M."/>
            <person name="Refardt D."/>
            <person name="Pombert J.-F."/>
            <person name="Ebert D."/>
        </authorList>
    </citation>
    <scope>NUCLEOTIDE SEQUENCE [LARGE SCALE GENOMIC DNA]</scope>
    <source>
        <strain evidence="1 2">UGP3</strain>
        <tissue evidence="1">Spores</tissue>
    </source>
</reference>
<name>A0A098VRN0_9MICR</name>
<dbReference type="RefSeq" id="XP_013238140.1">
    <property type="nucleotide sequence ID" value="XM_013382686.1"/>
</dbReference>
<dbReference type="VEuPathDB" id="MicrosporidiaDB:DI09_29p30"/>
<protein>
    <submittedName>
        <fullName evidence="1">Uncharacterized protein</fullName>
    </submittedName>
</protein>
<dbReference type="HOGENOM" id="CLU_1886263_0_0_1"/>
<dbReference type="Proteomes" id="UP000029725">
    <property type="component" value="Unassembled WGS sequence"/>
</dbReference>